<protein>
    <submittedName>
        <fullName evidence="1">DUF1573 domain-containing protein</fullName>
    </submittedName>
</protein>
<dbReference type="RefSeq" id="WP_395417460.1">
    <property type="nucleotide sequence ID" value="NZ_JBIPKE010000016.1"/>
</dbReference>
<evidence type="ECO:0000313" key="2">
    <source>
        <dbReference type="Proteomes" id="UP001610063"/>
    </source>
</evidence>
<comment type="caution">
    <text evidence="1">The sequence shown here is derived from an EMBL/GenBank/DDBJ whole genome shotgun (WGS) entry which is preliminary data.</text>
</comment>
<dbReference type="EMBL" id="JBIPKE010000016">
    <property type="protein sequence ID" value="MFH6983969.1"/>
    <property type="molecule type" value="Genomic_DNA"/>
</dbReference>
<proteinExistence type="predicted"/>
<name>A0ABW7N8X4_9BACT</name>
<keyword evidence="2" id="KW-1185">Reference proteome</keyword>
<dbReference type="Proteomes" id="UP001610063">
    <property type="component" value="Unassembled WGS sequence"/>
</dbReference>
<dbReference type="InterPro" id="IPR013783">
    <property type="entry name" value="Ig-like_fold"/>
</dbReference>
<sequence>MRKFTLTILLGIAVAAVASVSPLTWKSTSLDLGSVKVGTSQAIAFEFTNESDSPVYIQEAKGSCGCTKVEFPKEAIAPGATASITASFQSSKVGVFKKNIKIKTSSSEAYTYLYFSGEVVL</sequence>
<reference evidence="1 2" key="1">
    <citation type="journal article" date="2013" name="Int. J. Syst. Evol. Microbiol.">
        <title>Marinoscillum luteum sp. nov., isolated from marine sediment.</title>
        <authorList>
            <person name="Cha I.T."/>
            <person name="Park S.J."/>
            <person name="Kim S.J."/>
            <person name="Kim J.G."/>
            <person name="Jung M.Y."/>
            <person name="Shin K.S."/>
            <person name="Kwon K.K."/>
            <person name="Yang S.H."/>
            <person name="Seo Y.S."/>
            <person name="Rhee S.K."/>
        </authorList>
    </citation>
    <scope>NUCLEOTIDE SEQUENCE [LARGE SCALE GENOMIC DNA]</scope>
    <source>
        <strain evidence="1 2">KCTC 23939</strain>
    </source>
</reference>
<dbReference type="InterPro" id="IPR011467">
    <property type="entry name" value="DUF1573"/>
</dbReference>
<dbReference type="PANTHER" id="PTHR37833:SF1">
    <property type="entry name" value="SIGNAL PEPTIDE PROTEIN"/>
    <property type="match status" value="1"/>
</dbReference>
<organism evidence="1 2">
    <name type="scientific">Marinoscillum luteum</name>
    <dbReference type="NCBI Taxonomy" id="861051"/>
    <lineage>
        <taxon>Bacteria</taxon>
        <taxon>Pseudomonadati</taxon>
        <taxon>Bacteroidota</taxon>
        <taxon>Cytophagia</taxon>
        <taxon>Cytophagales</taxon>
        <taxon>Reichenbachiellaceae</taxon>
        <taxon>Marinoscillum</taxon>
    </lineage>
</organism>
<dbReference type="PANTHER" id="PTHR37833">
    <property type="entry name" value="LIPOPROTEIN-RELATED"/>
    <property type="match status" value="1"/>
</dbReference>
<gene>
    <name evidence="1" type="ORF">ACHKAR_10980</name>
</gene>
<evidence type="ECO:0000313" key="1">
    <source>
        <dbReference type="EMBL" id="MFH6983969.1"/>
    </source>
</evidence>
<dbReference type="Gene3D" id="2.60.40.10">
    <property type="entry name" value="Immunoglobulins"/>
    <property type="match status" value="1"/>
</dbReference>
<accession>A0ABW7N8X4</accession>
<dbReference type="Pfam" id="PF07610">
    <property type="entry name" value="DUF1573"/>
    <property type="match status" value="1"/>
</dbReference>